<name>A0A502G3U8_9SPHN</name>
<gene>
    <name evidence="2" type="ORF">EAH76_02355</name>
</gene>
<dbReference type="Pfam" id="PF05016">
    <property type="entry name" value="ParE_toxin"/>
    <property type="match status" value="1"/>
</dbReference>
<evidence type="ECO:0000313" key="3">
    <source>
        <dbReference type="Proteomes" id="UP000319931"/>
    </source>
</evidence>
<proteinExistence type="predicted"/>
<comment type="caution">
    <text evidence="2">The sequence shown here is derived from an EMBL/GenBank/DDBJ whole genome shotgun (WGS) entry which is preliminary data.</text>
</comment>
<dbReference type="InterPro" id="IPR007712">
    <property type="entry name" value="RelE/ParE_toxin"/>
</dbReference>
<dbReference type="EMBL" id="RCZC01000001">
    <property type="protein sequence ID" value="TPG56414.1"/>
    <property type="molecule type" value="Genomic_DNA"/>
</dbReference>
<organism evidence="2 3">
    <name type="scientific">Sphingomonas glacialis</name>
    <dbReference type="NCBI Taxonomy" id="658225"/>
    <lineage>
        <taxon>Bacteria</taxon>
        <taxon>Pseudomonadati</taxon>
        <taxon>Pseudomonadota</taxon>
        <taxon>Alphaproteobacteria</taxon>
        <taxon>Sphingomonadales</taxon>
        <taxon>Sphingomonadaceae</taxon>
        <taxon>Sphingomonas</taxon>
    </lineage>
</organism>
<reference evidence="2 3" key="1">
    <citation type="journal article" date="2019" name="Environ. Microbiol.">
        <title>Species interactions and distinct microbial communities in high Arctic permafrost affected cryosols are associated with the CH4 and CO2 gas fluxes.</title>
        <authorList>
            <person name="Altshuler I."/>
            <person name="Hamel J."/>
            <person name="Turney S."/>
            <person name="Magnuson E."/>
            <person name="Levesque R."/>
            <person name="Greer C."/>
            <person name="Whyte L.G."/>
        </authorList>
    </citation>
    <scope>NUCLEOTIDE SEQUENCE [LARGE SCALE GENOMIC DNA]</scope>
    <source>
        <strain evidence="2 3">E6.1</strain>
    </source>
</reference>
<dbReference type="InterPro" id="IPR035093">
    <property type="entry name" value="RelE/ParE_toxin_dom_sf"/>
</dbReference>
<keyword evidence="3" id="KW-1185">Reference proteome</keyword>
<dbReference type="OrthoDB" id="121597at2"/>
<dbReference type="Gene3D" id="3.30.2310.20">
    <property type="entry name" value="RelE-like"/>
    <property type="match status" value="1"/>
</dbReference>
<dbReference type="Proteomes" id="UP000319931">
    <property type="component" value="Unassembled WGS sequence"/>
</dbReference>
<evidence type="ECO:0000256" key="1">
    <source>
        <dbReference type="ARBA" id="ARBA00022649"/>
    </source>
</evidence>
<protein>
    <submittedName>
        <fullName evidence="2">Type II toxin-antitoxin system RelE/ParE family toxin</fullName>
    </submittedName>
</protein>
<accession>A0A502G3U8</accession>
<evidence type="ECO:0000313" key="2">
    <source>
        <dbReference type="EMBL" id="TPG56414.1"/>
    </source>
</evidence>
<dbReference type="AlphaFoldDB" id="A0A502G3U8"/>
<keyword evidence="1" id="KW-1277">Toxin-antitoxin system</keyword>
<sequence length="132" mass="15271">MGGDRRGGGRHRCRTRLYHRGSLGASRRDQTALAGRTRPVKIRWSARGNADVQRLWLFAADRDVGLAERLEEELRHRAELLAAFPKMGRRISDKGHREMSLVNLQCILRYRLADDVILILRVHHARENRETP</sequence>